<dbReference type="Proteomes" id="UP000681526">
    <property type="component" value="Unassembled WGS sequence"/>
</dbReference>
<evidence type="ECO:0000256" key="1">
    <source>
        <dbReference type="ARBA" id="ARBA00000185"/>
    </source>
</evidence>
<dbReference type="InterPro" id="IPR034160">
    <property type="entry name" value="TOPRIM_GyrB"/>
</dbReference>
<evidence type="ECO:0000256" key="4">
    <source>
        <dbReference type="ARBA" id="ARBA00022741"/>
    </source>
</evidence>
<reference evidence="12 13" key="1">
    <citation type="submission" date="2021-04" db="EMBL/GenBank/DDBJ databases">
        <authorList>
            <person name="Rakotoarivonina H."/>
        </authorList>
    </citation>
    <scope>NUCLEOTIDE SEQUENCE [LARGE SCALE GENOMIC DNA]</scope>
    <source>
        <strain evidence="12 13">XE</strain>
    </source>
</reference>
<dbReference type="InterPro" id="IPR013760">
    <property type="entry name" value="Topo_IIA-like_dom_sf"/>
</dbReference>
<dbReference type="Pfam" id="PF02518">
    <property type="entry name" value="HATPase_c"/>
    <property type="match status" value="1"/>
</dbReference>
<dbReference type="SUPFAM" id="SSF55874">
    <property type="entry name" value="ATPase domain of HSP90 chaperone/DNA topoisomerase II/histidine kinase"/>
    <property type="match status" value="1"/>
</dbReference>
<keyword evidence="3 10" id="KW-0479">Metal-binding</keyword>
<dbReference type="InterPro" id="IPR006171">
    <property type="entry name" value="TOPRIM_dom"/>
</dbReference>
<dbReference type="CDD" id="cd03366">
    <property type="entry name" value="TOPRIM_TopoIIA_GyrB"/>
    <property type="match status" value="1"/>
</dbReference>
<keyword evidence="13" id="KW-1185">Reference proteome</keyword>
<keyword evidence="6 10" id="KW-0460">Magnesium</keyword>
<evidence type="ECO:0000256" key="6">
    <source>
        <dbReference type="ARBA" id="ARBA00022842"/>
    </source>
</evidence>
<dbReference type="InterPro" id="IPR000565">
    <property type="entry name" value="Topo_IIA_B"/>
</dbReference>
<evidence type="ECO:0000259" key="11">
    <source>
        <dbReference type="PROSITE" id="PS50880"/>
    </source>
</evidence>
<comment type="subunit">
    <text evidence="10">Heterotetramer, composed of two GyrA and two GyrB chains. In the heterotetramer, GyrA contains the active site tyrosine that forms a transient covalent intermediate with DNA, while GyrB binds cofactors and catalyzes ATP hydrolysis.</text>
</comment>
<feature type="site" description="Interaction with DNA" evidence="10">
    <location>
        <position position="451"/>
    </location>
</feature>
<dbReference type="InterPro" id="IPR036890">
    <property type="entry name" value="HATPase_C_sf"/>
</dbReference>
<dbReference type="HAMAP" id="MF_01898">
    <property type="entry name" value="GyrB"/>
    <property type="match status" value="1"/>
</dbReference>
<dbReference type="InterPro" id="IPR020568">
    <property type="entry name" value="Ribosomal_Su5_D2-typ_SF"/>
</dbReference>
<organism evidence="12 13">
    <name type="scientific">Thermobacillus xylanilyticus</name>
    <dbReference type="NCBI Taxonomy" id="76633"/>
    <lineage>
        <taxon>Bacteria</taxon>
        <taxon>Bacillati</taxon>
        <taxon>Bacillota</taxon>
        <taxon>Bacilli</taxon>
        <taxon>Bacillales</taxon>
        <taxon>Paenibacillaceae</taxon>
        <taxon>Thermobacillus</taxon>
    </lineage>
</organism>
<evidence type="ECO:0000256" key="5">
    <source>
        <dbReference type="ARBA" id="ARBA00022840"/>
    </source>
</evidence>
<dbReference type="SMART" id="SM00387">
    <property type="entry name" value="HATPase_c"/>
    <property type="match status" value="1"/>
</dbReference>
<dbReference type="CDD" id="cd16928">
    <property type="entry name" value="HATPase_GyrB-like"/>
    <property type="match status" value="1"/>
</dbReference>
<protein>
    <recommendedName>
        <fullName evidence="10">DNA gyrase subunit B</fullName>
        <ecNumber evidence="10">5.6.2.2</ecNumber>
    </recommendedName>
</protein>
<keyword evidence="10" id="KW-0963">Cytoplasm</keyword>
<dbReference type="NCBIfam" id="NF004189">
    <property type="entry name" value="PRK05644.1"/>
    <property type="match status" value="1"/>
</dbReference>
<comment type="function">
    <text evidence="10">A type II topoisomerase that negatively supercoils closed circular double-stranded (ds) DNA in an ATP-dependent manner to modulate DNA topology and maintain chromosomes in an underwound state. Negative supercoiling favors strand separation, and DNA replication, transcription, recombination and repair, all of which involve strand separation. Also able to catalyze the interconversion of other topological isomers of dsDNA rings, including catenanes and knotted rings. Type II topoisomerases break and join 2 DNA strands simultaneously in an ATP-dependent manner.</text>
</comment>
<keyword evidence="7 10" id="KW-0799">Topoisomerase</keyword>
<dbReference type="SUPFAM" id="SSF54211">
    <property type="entry name" value="Ribosomal protein S5 domain 2-like"/>
    <property type="match status" value="1"/>
</dbReference>
<dbReference type="InterPro" id="IPR014721">
    <property type="entry name" value="Ribsml_uS5_D2-typ_fold_subgr"/>
</dbReference>
<dbReference type="NCBIfam" id="TIGR01059">
    <property type="entry name" value="gyrB"/>
    <property type="match status" value="1"/>
</dbReference>
<dbReference type="Gene3D" id="3.30.565.10">
    <property type="entry name" value="Histidine kinase-like ATPase, C-terminal domain"/>
    <property type="match status" value="1"/>
</dbReference>
<comment type="subcellular location">
    <subcellularLocation>
        <location evidence="10">Cytoplasm</location>
    </subcellularLocation>
</comment>
<dbReference type="InterPro" id="IPR013506">
    <property type="entry name" value="Topo_IIA_bsu_dom2"/>
</dbReference>
<evidence type="ECO:0000256" key="3">
    <source>
        <dbReference type="ARBA" id="ARBA00022723"/>
    </source>
</evidence>
<comment type="cofactor">
    <cofactor evidence="10">
        <name>Mg(2+)</name>
        <dbReference type="ChEBI" id="CHEBI:18420"/>
    </cofactor>
    <cofactor evidence="10">
        <name>Mn(2+)</name>
        <dbReference type="ChEBI" id="CHEBI:29035"/>
    </cofactor>
    <cofactor evidence="10">
        <name>Ca(2+)</name>
        <dbReference type="ChEBI" id="CHEBI:29108"/>
    </cofactor>
    <text evidence="10">Binds two Mg(2+) per subunit. The magnesium ions form salt bridges with both the protein and the DNA. Can also accept other divalent metal cations, such as Mn(2+) or Ca(2+).</text>
</comment>
<feature type="site" description="Interaction with DNA" evidence="10">
    <location>
        <position position="454"/>
    </location>
</feature>
<keyword evidence="9 10" id="KW-0413">Isomerase</keyword>
<evidence type="ECO:0000256" key="9">
    <source>
        <dbReference type="ARBA" id="ARBA00023235"/>
    </source>
</evidence>
<dbReference type="SUPFAM" id="SSF56719">
    <property type="entry name" value="Type II DNA topoisomerase"/>
    <property type="match status" value="1"/>
</dbReference>
<dbReference type="InterPro" id="IPR018522">
    <property type="entry name" value="TopoIIA_CS"/>
</dbReference>
<evidence type="ECO:0000256" key="2">
    <source>
        <dbReference type="ARBA" id="ARBA00010708"/>
    </source>
</evidence>
<comment type="miscellaneous">
    <text evidence="10">Few gyrases are as efficient as E.coli at forming negative supercoils. Not all organisms have 2 type II topoisomerases; in organisms with a single type II topoisomerase this enzyme also has to decatenate newly replicated chromosomes.</text>
</comment>
<dbReference type="PRINTS" id="PR00418">
    <property type="entry name" value="TPI2FAMILY"/>
</dbReference>
<sequence length="636" mass="71438">MTDSRHGYDESQIQVLEGLEAVRKRPGMYIGSTSSRGLHHLVWEIVDNSIDEALAGFCDYIEVVIRQDGSVTVIDNGRGIPVGEHPKMKRPTLEVVLTVLHAGGKFGGEGYKVSGGLHGVGVSVVNALSEHLCVEVKRDGHIHRQEYKRGVPLYDVRIVGDTDETGTIITFKPDPEIFTETTEFEYDTLQTRIRELAFLNKGIKIVLRDERTGASDTYKYDGGIIEFVQYLNRNREPLHEQPIYIEGMRDNIQVEIALQYNDSYNENIYSFANNIHTHEGGTHESGFKSALTRIINDYARRAGLLKDSDSNLTGEDVREGLTAIISVKIPEPQFEGQTKTKLGNSEARSIVESMFAEKLQEFLDENPSVSRRIVEKGVQAARAREAARKARELTRRKNALEVSALPGKLADCSSRDASISELYIVEGDSAGGSAKQGRDRHFQAILPLRGKILNVEKARLDRILANSEIRAIITALGTGIGEDFDLSKARYHKIIIMTDADVDGAHIRTLLLTFFYRYMRQIIEAGYVYIAQPPLYKIERNKVVRYALNDKERDEILAEFGEGAKVNIQRYKGLGEMDAEQLWETTMDPESRTMLQVTIQDAIAADAIFDTLMGDDVEPRREFIQAHAKFVKNLDI</sequence>
<dbReference type="PROSITE" id="PS50880">
    <property type="entry name" value="TOPRIM"/>
    <property type="match status" value="1"/>
</dbReference>
<dbReference type="InterPro" id="IPR003594">
    <property type="entry name" value="HATPase_dom"/>
</dbReference>
<dbReference type="Gene3D" id="3.30.230.10">
    <property type="match status" value="1"/>
</dbReference>
<evidence type="ECO:0000256" key="7">
    <source>
        <dbReference type="ARBA" id="ARBA00023029"/>
    </source>
</evidence>
<dbReference type="Pfam" id="PF01751">
    <property type="entry name" value="Toprim"/>
    <property type="match status" value="1"/>
</dbReference>
<dbReference type="RefSeq" id="WP_015256491.1">
    <property type="nucleotide sequence ID" value="NZ_CAJRAY010000072.1"/>
</dbReference>
<evidence type="ECO:0000256" key="8">
    <source>
        <dbReference type="ARBA" id="ARBA00023125"/>
    </source>
</evidence>
<dbReference type="SMART" id="SM00433">
    <property type="entry name" value="TOP2c"/>
    <property type="match status" value="1"/>
</dbReference>
<evidence type="ECO:0000313" key="13">
    <source>
        <dbReference type="Proteomes" id="UP000681526"/>
    </source>
</evidence>
<dbReference type="EMBL" id="CAJRAY010000072">
    <property type="protein sequence ID" value="CAG5090305.1"/>
    <property type="molecule type" value="Genomic_DNA"/>
</dbReference>
<feature type="binding site" evidence="10">
    <location>
        <position position="499"/>
    </location>
    <ligand>
        <name>Mg(2+)</name>
        <dbReference type="ChEBI" id="CHEBI:18420"/>
        <label>1</label>
        <note>catalytic</note>
    </ligand>
</feature>
<evidence type="ECO:0000313" key="12">
    <source>
        <dbReference type="EMBL" id="CAG5090305.1"/>
    </source>
</evidence>
<dbReference type="PANTHER" id="PTHR45866">
    <property type="entry name" value="DNA GYRASE/TOPOISOMERASE SUBUNIT B"/>
    <property type="match status" value="1"/>
</dbReference>
<feature type="domain" description="Toprim" evidence="11">
    <location>
        <begin position="420"/>
        <end position="534"/>
    </location>
</feature>
<dbReference type="InterPro" id="IPR001241">
    <property type="entry name" value="Topo_IIA"/>
</dbReference>
<comment type="caution">
    <text evidence="12">The sequence shown here is derived from an EMBL/GenBank/DDBJ whole genome shotgun (WGS) entry which is preliminary data.</text>
</comment>
<dbReference type="Pfam" id="PF00204">
    <property type="entry name" value="DNA_gyraseB"/>
    <property type="match status" value="1"/>
</dbReference>
<keyword evidence="8" id="KW-0238">DNA-binding</keyword>
<feature type="binding site" evidence="10">
    <location>
        <position position="426"/>
    </location>
    <ligand>
        <name>Mg(2+)</name>
        <dbReference type="ChEBI" id="CHEBI:18420"/>
        <label>1</label>
        <note>catalytic</note>
    </ligand>
</feature>
<comment type="catalytic activity">
    <reaction evidence="1 10">
        <text>ATP-dependent breakage, passage and rejoining of double-stranded DNA.</text>
        <dbReference type="EC" id="5.6.2.2"/>
    </reaction>
</comment>
<dbReference type="InterPro" id="IPR013759">
    <property type="entry name" value="Topo_IIA_B_C"/>
</dbReference>
<dbReference type="InterPro" id="IPR011557">
    <property type="entry name" value="GyrB"/>
</dbReference>
<accession>A0ABM8V6B1</accession>
<dbReference type="PANTHER" id="PTHR45866:SF1">
    <property type="entry name" value="DNA GYRASE SUBUNIT B, MITOCHONDRIAL"/>
    <property type="match status" value="1"/>
</dbReference>
<dbReference type="PRINTS" id="PR01159">
    <property type="entry name" value="DNAGYRASEB"/>
</dbReference>
<proteinExistence type="inferred from homology"/>
<dbReference type="InterPro" id="IPR002288">
    <property type="entry name" value="DNA_gyrase_B_C"/>
</dbReference>
<dbReference type="Pfam" id="PF00986">
    <property type="entry name" value="DNA_gyraseB_C"/>
    <property type="match status" value="1"/>
</dbReference>
<name>A0ABM8V6B1_THEXY</name>
<evidence type="ECO:0000256" key="10">
    <source>
        <dbReference type="HAMAP-Rule" id="MF_01898"/>
    </source>
</evidence>
<keyword evidence="4 10" id="KW-0547">Nucleotide-binding</keyword>
<feature type="binding site" evidence="10">
    <location>
        <position position="499"/>
    </location>
    <ligand>
        <name>Mg(2+)</name>
        <dbReference type="ChEBI" id="CHEBI:18420"/>
        <label>2</label>
    </ligand>
</feature>
<keyword evidence="5 10" id="KW-0067">ATP-binding</keyword>
<dbReference type="EC" id="5.6.2.2" evidence="10"/>
<comment type="similarity">
    <text evidence="2 10">Belongs to the type II topoisomerase GyrB family.</text>
</comment>
<dbReference type="CDD" id="cd00822">
    <property type="entry name" value="TopoII_Trans_DNA_gyrase"/>
    <property type="match status" value="1"/>
</dbReference>
<feature type="binding site" evidence="10">
    <location>
        <position position="501"/>
    </location>
    <ligand>
        <name>Mg(2+)</name>
        <dbReference type="ChEBI" id="CHEBI:18420"/>
        <label>2</label>
    </ligand>
</feature>
<gene>
    <name evidence="12" type="primary">txxe 1962-gyrB</name>
    <name evidence="10" type="synonym">gyrB</name>
    <name evidence="12" type="ORF">TXXE_13985</name>
</gene>
<dbReference type="Gene3D" id="3.40.50.670">
    <property type="match status" value="1"/>
</dbReference>
<dbReference type="PROSITE" id="PS00177">
    <property type="entry name" value="TOPOISOMERASE_II"/>
    <property type="match status" value="1"/>
</dbReference>
<dbReference type="NCBIfam" id="NF011501">
    <property type="entry name" value="PRK14939.1"/>
    <property type="match status" value="1"/>
</dbReference>